<evidence type="ECO:0000313" key="2">
    <source>
        <dbReference type="Proteomes" id="UP000518316"/>
    </source>
</evidence>
<dbReference type="Gene3D" id="3.40.50.1000">
    <property type="entry name" value="HAD superfamily/HAD-like"/>
    <property type="match status" value="1"/>
</dbReference>
<dbReference type="InterPro" id="IPR023214">
    <property type="entry name" value="HAD_sf"/>
</dbReference>
<dbReference type="Proteomes" id="UP000518316">
    <property type="component" value="Unassembled WGS sequence"/>
</dbReference>
<name>A0A7W3TSL5_9LACO</name>
<dbReference type="GO" id="GO:0000287">
    <property type="term" value="F:magnesium ion binding"/>
    <property type="evidence" value="ECO:0007669"/>
    <property type="project" value="TreeGrafter"/>
</dbReference>
<dbReference type="SUPFAM" id="SSF56784">
    <property type="entry name" value="HAD-like"/>
    <property type="match status" value="1"/>
</dbReference>
<dbReference type="InterPro" id="IPR000150">
    <property type="entry name" value="Cof"/>
</dbReference>
<dbReference type="SFLD" id="SFLDS00003">
    <property type="entry name" value="Haloacid_Dehalogenase"/>
    <property type="match status" value="1"/>
</dbReference>
<dbReference type="CDD" id="cd07518">
    <property type="entry name" value="HAD_YbiV-Like"/>
    <property type="match status" value="1"/>
</dbReference>
<dbReference type="NCBIfam" id="TIGR00099">
    <property type="entry name" value="Cof-subfamily"/>
    <property type="match status" value="1"/>
</dbReference>
<dbReference type="RefSeq" id="WP_182598489.1">
    <property type="nucleotide sequence ID" value="NZ_JACIVC010000061.1"/>
</dbReference>
<keyword evidence="2" id="KW-1185">Reference proteome</keyword>
<protein>
    <submittedName>
        <fullName evidence="1">HAD family hydrolase</fullName>
    </submittedName>
</protein>
<dbReference type="GO" id="GO:0005829">
    <property type="term" value="C:cytosol"/>
    <property type="evidence" value="ECO:0007669"/>
    <property type="project" value="TreeGrafter"/>
</dbReference>
<gene>
    <name evidence="1" type="ORF">H5S40_07425</name>
</gene>
<accession>A0A7W3TSL5</accession>
<evidence type="ECO:0000313" key="1">
    <source>
        <dbReference type="EMBL" id="MBB1069978.1"/>
    </source>
</evidence>
<dbReference type="PANTHER" id="PTHR10000">
    <property type="entry name" value="PHOSPHOSERINE PHOSPHATASE"/>
    <property type="match status" value="1"/>
</dbReference>
<dbReference type="EMBL" id="JACIVC010000061">
    <property type="protein sequence ID" value="MBB1069978.1"/>
    <property type="molecule type" value="Genomic_DNA"/>
</dbReference>
<proteinExistence type="predicted"/>
<dbReference type="Pfam" id="PF08282">
    <property type="entry name" value="Hydrolase_3"/>
    <property type="match status" value="1"/>
</dbReference>
<comment type="caution">
    <text evidence="1">The sequence shown here is derived from an EMBL/GenBank/DDBJ whole genome shotgun (WGS) entry which is preliminary data.</text>
</comment>
<dbReference type="InterPro" id="IPR006379">
    <property type="entry name" value="HAD-SF_hydro_IIB"/>
</dbReference>
<organism evidence="1 2">
    <name type="scientific">Limosilactobacillus albertensis</name>
    <dbReference type="NCBI Taxonomy" id="2759752"/>
    <lineage>
        <taxon>Bacteria</taxon>
        <taxon>Bacillati</taxon>
        <taxon>Bacillota</taxon>
        <taxon>Bacilli</taxon>
        <taxon>Lactobacillales</taxon>
        <taxon>Lactobacillaceae</taxon>
        <taxon>Limosilactobacillus</taxon>
    </lineage>
</organism>
<dbReference type="NCBIfam" id="TIGR01484">
    <property type="entry name" value="HAD-SF-IIB"/>
    <property type="match status" value="1"/>
</dbReference>
<dbReference type="AlphaFoldDB" id="A0A7W3TSL5"/>
<dbReference type="SFLD" id="SFLDG01140">
    <property type="entry name" value="C2.B:_Phosphomannomutase_and_P"/>
    <property type="match status" value="1"/>
</dbReference>
<keyword evidence="1" id="KW-0378">Hydrolase</keyword>
<sequence>MIRAIATDIDGTFLTTNRTYDHQLFNTAFQLMQQRNVKFIVASGDQYYFLRSLFPDIANQIAFVAENGVLTVDQEEEIACGQLKMNDVEDIIAYVDAISDTYYVVCGRQFAYVKDTMPEKFKQGLHRFYTRTKVVKDFSSLNDKIFKFALVVPPANMRTIAHNINTKFAGIIRATASGNGAIDLIIPEMDKSYGLKKLLNRWQISPTDLVVFGDGENDLEMFELAGTSYAMRNAPTNVKEAATHTIGTNDEQAVLCTIIDILK</sequence>
<dbReference type="GO" id="GO:0016791">
    <property type="term" value="F:phosphatase activity"/>
    <property type="evidence" value="ECO:0007669"/>
    <property type="project" value="TreeGrafter"/>
</dbReference>
<dbReference type="Gene3D" id="3.30.1240.10">
    <property type="match status" value="1"/>
</dbReference>
<reference evidence="1 2" key="1">
    <citation type="submission" date="2020-07" db="EMBL/GenBank/DDBJ databases">
        <title>Description of Limosilactobacillus balticus sp. nov., Limosilactobacillus agrestis sp. nov., Limosilactobacillus albertensis sp. nov., Limosilactobacillus rudii sp. nov., Limosilactobacillus fastidiosus sp. nov., five novel Limosilactobacillus species isolated from the vertebrate gastrointestinal tract, and proposal of 6 subspecies of Limosilactobacillus reuteri adapted to the gastrointestinal tract of specific vertebrate hosts.</title>
        <authorList>
            <person name="Li F."/>
            <person name="Cheng C."/>
            <person name="Zheng J."/>
            <person name="Quevedo R.M."/>
            <person name="Li J."/>
            <person name="Roos S."/>
            <person name="Gaenzle M.G."/>
            <person name="Walter J."/>
        </authorList>
    </citation>
    <scope>NUCLEOTIDE SEQUENCE [LARGE SCALE GENOMIC DNA]</scope>
    <source>
        <strain evidence="1 2">RRLNB_1_1</strain>
    </source>
</reference>
<dbReference type="PANTHER" id="PTHR10000:SF53">
    <property type="entry name" value="5-AMINO-6-(5-PHOSPHO-D-RIBITYLAMINO)URACIL PHOSPHATASE YBJI-RELATED"/>
    <property type="match status" value="1"/>
</dbReference>
<dbReference type="PROSITE" id="PS01229">
    <property type="entry name" value="COF_2"/>
    <property type="match status" value="1"/>
</dbReference>
<dbReference type="InterPro" id="IPR036412">
    <property type="entry name" value="HAD-like_sf"/>
</dbReference>